<comment type="caution">
    <text evidence="1">The sequence shown here is derived from an EMBL/GenBank/DDBJ whole genome shotgun (WGS) entry which is preliminary data.</text>
</comment>
<protein>
    <submittedName>
        <fullName evidence="1">Uncharacterized protein</fullName>
    </submittedName>
</protein>
<proteinExistence type="predicted"/>
<dbReference type="AlphaFoldDB" id="A0A8S1YLY8"/>
<organism evidence="1 2">
    <name type="scientific">Paramecium octaurelia</name>
    <dbReference type="NCBI Taxonomy" id="43137"/>
    <lineage>
        <taxon>Eukaryota</taxon>
        <taxon>Sar</taxon>
        <taxon>Alveolata</taxon>
        <taxon>Ciliophora</taxon>
        <taxon>Intramacronucleata</taxon>
        <taxon>Oligohymenophorea</taxon>
        <taxon>Peniculida</taxon>
        <taxon>Parameciidae</taxon>
        <taxon>Paramecium</taxon>
    </lineage>
</organism>
<gene>
    <name evidence="1" type="ORF">POCTA_138.1.T1560112</name>
</gene>
<dbReference type="OrthoDB" id="10352706at2759"/>
<reference evidence="1" key="1">
    <citation type="submission" date="2021-01" db="EMBL/GenBank/DDBJ databases">
        <authorList>
            <consortium name="Genoscope - CEA"/>
            <person name="William W."/>
        </authorList>
    </citation>
    <scope>NUCLEOTIDE SEQUENCE</scope>
</reference>
<sequence>MAAFPDNSCSKIITYKDLNVQIINNGKSVQLVKGNQELKVILNESDASQENQKHITLNPDDVILEPQYHLKYICDSQQNTNTKVLFFKNHQGIAIKWSTGLQSKFTFTIDE</sequence>
<evidence type="ECO:0000313" key="1">
    <source>
        <dbReference type="EMBL" id="CAD8212094.1"/>
    </source>
</evidence>
<accession>A0A8S1YLY8</accession>
<keyword evidence="2" id="KW-1185">Reference proteome</keyword>
<dbReference type="OMA" id="AIKWSTG"/>
<dbReference type="EMBL" id="CAJJDP010000158">
    <property type="protein sequence ID" value="CAD8212094.1"/>
    <property type="molecule type" value="Genomic_DNA"/>
</dbReference>
<name>A0A8S1YLY8_PAROT</name>
<evidence type="ECO:0000313" key="2">
    <source>
        <dbReference type="Proteomes" id="UP000683925"/>
    </source>
</evidence>
<dbReference type="Proteomes" id="UP000683925">
    <property type="component" value="Unassembled WGS sequence"/>
</dbReference>